<dbReference type="Pfam" id="PF10722">
    <property type="entry name" value="YbjN"/>
    <property type="match status" value="1"/>
</dbReference>
<keyword evidence="2" id="KW-1185">Reference proteome</keyword>
<dbReference type="KEGG" id="bana:BARAN1_1238"/>
<dbReference type="RefSeq" id="WP_157959532.1">
    <property type="nucleotide sequence ID" value="NZ_LS483254.1"/>
</dbReference>
<evidence type="ECO:0000313" key="2">
    <source>
        <dbReference type="Proteomes" id="UP000249818"/>
    </source>
</evidence>
<proteinExistence type="predicted"/>
<dbReference type="AlphaFoldDB" id="A0A2X3L377"/>
<dbReference type="OrthoDB" id="33037at2"/>
<protein>
    <submittedName>
        <fullName evidence="1">Uncharacterized protein</fullName>
    </submittedName>
</protein>
<sequence length="370" mass="40109">MTMREVVRRVGAWVAVLTAVLGATAVAAGDVVAWIPYARITPEYDNVVAILGFRPTETTTTDPAELDLLLAGRPVLLIPEQSEAEERALEELGLATATVLTGFLAQGGRIVGLTYSQGAEDILRGAGLWAVTDDYNVTGGDIAIALPTDPLARDVPARYEGPDGSTDFANLPRDAVVVAWDTVDEAPVVFRWETRGGTVVMLGFDCYEYNDATAQLLTNAVEVALGTPVEPAADNVVQDLGPADIEDILIQLGYTFDRRTDDYGDPAWVIYLNVATVALFVDDPVEDAPGRYQYLQLYAGWLTGGATPCEVVNAWNQAKRGSRAYLDEDGDVALEADLYLRGGVTRDTIAEFLERFERILPIFLDHLHEG</sequence>
<accession>A0A2X3L377</accession>
<organism evidence="1 2">
    <name type="scientific">Candidatus Bipolaricaulis anaerobius</name>
    <dbReference type="NCBI Taxonomy" id="2026885"/>
    <lineage>
        <taxon>Bacteria</taxon>
        <taxon>Candidatus Bipolaricaulota</taxon>
        <taxon>Candidatus Bipolaricaulia</taxon>
        <taxon>Candidatus Bipolaricaulales</taxon>
        <taxon>Candidatus Bipolaricaulaceae</taxon>
        <taxon>Candidatus Bipolaricaulis</taxon>
    </lineage>
</organism>
<name>A0A2X3L377_9BACT</name>
<reference evidence="2" key="1">
    <citation type="submission" date="2018-05" db="EMBL/GenBank/DDBJ databases">
        <authorList>
            <person name="Hao L."/>
        </authorList>
    </citation>
    <scope>NUCLEOTIDE SEQUENCE [LARGE SCALE GENOMIC DNA]</scope>
</reference>
<dbReference type="Proteomes" id="UP000249818">
    <property type="component" value="Chromosome BARAN1"/>
</dbReference>
<dbReference type="CDD" id="cd17511">
    <property type="entry name" value="YbjN_AmyR-like"/>
    <property type="match status" value="1"/>
</dbReference>
<dbReference type="EMBL" id="LS483254">
    <property type="protein sequence ID" value="SQD93260.1"/>
    <property type="molecule type" value="Genomic_DNA"/>
</dbReference>
<evidence type="ECO:0000313" key="1">
    <source>
        <dbReference type="EMBL" id="SQD93260.1"/>
    </source>
</evidence>
<gene>
    <name evidence="1" type="ORF">BARAN1_1238</name>
</gene>
<dbReference type="InterPro" id="IPR019660">
    <property type="entry name" value="Put_sensory_transdc_reg_YbjN"/>
</dbReference>